<dbReference type="SUPFAM" id="SSF52540">
    <property type="entry name" value="P-loop containing nucleoside triphosphate hydrolases"/>
    <property type="match status" value="1"/>
</dbReference>
<evidence type="ECO:0000313" key="15">
    <source>
        <dbReference type="Proteomes" id="UP000033699"/>
    </source>
</evidence>
<keyword evidence="5" id="KW-0547">Nucleotide-binding</keyword>
<evidence type="ECO:0000256" key="2">
    <source>
        <dbReference type="ARBA" id="ARBA00022448"/>
    </source>
</evidence>
<keyword evidence="15" id="KW-1185">Reference proteome</keyword>
<comment type="caution">
    <text evidence="14">The sequence shown here is derived from an EMBL/GenBank/DDBJ whole genome shotgun (WGS) entry which is preliminary data.</text>
</comment>
<dbReference type="Pfam" id="PF00664">
    <property type="entry name" value="ABC_membrane"/>
    <property type="match status" value="1"/>
</dbReference>
<dbReference type="GO" id="GO:0005524">
    <property type="term" value="F:ATP binding"/>
    <property type="evidence" value="ECO:0007669"/>
    <property type="project" value="UniProtKB-KW"/>
</dbReference>
<dbReference type="RefSeq" id="WP_045694910.1">
    <property type="nucleotide sequence ID" value="NZ_JZKH01000017.1"/>
</dbReference>
<evidence type="ECO:0000256" key="11">
    <source>
        <dbReference type="SAM" id="Phobius"/>
    </source>
</evidence>
<dbReference type="Proteomes" id="UP000033699">
    <property type="component" value="Unassembled WGS sequence"/>
</dbReference>
<evidence type="ECO:0000256" key="3">
    <source>
        <dbReference type="ARBA" id="ARBA00022475"/>
    </source>
</evidence>
<dbReference type="InterPro" id="IPR036640">
    <property type="entry name" value="ABC1_TM_sf"/>
</dbReference>
<keyword evidence="4 11" id="KW-0812">Transmembrane</keyword>
<sequence>MTTTTEPVDELEPVEEELLPPPADEEDIPVPPGAPRALLRSLLGPHRGRIAVAMTVILLQQAALQSGPLLVAVAMDRGIPALREHDAGPLIAVMAAYLCCALLGPVLEWAFVKISSRINQDVLLDLRGRIFRHAQRLSLDFHERYTSGRIISRATSDIDALRELLSEGLQELLLVVLSTCYISVLLLVLDWRLGLVSLASLLPLALIARSFRNRSIRVYRRSRTSAASMIVRFTETMNGIRPVQAFRREKANDAAYAVVNRTAATTTADGLLEIARYVGLSRVTANLWITGVVLLGAQLVMHDALELGVLTAVVLYLRRLHDPIDQLAMFLNGYQSAAAALEKIAGLLAHEPTVTEPAEPRELPALPASGRVAAGGREVRFERTRFAYRTGKEVLPPFDLVIPAGQTVAVVGATGAGKSTVAKLLARFYDPTGGRVRLDGVDLRELATPELRRGVVMVTQESFLFSGTVAENIAIGRPAATREEVERAARDIGAYEFIAALPDGFDTDVRKRGGRISAGQRQLVAFARALLADPAVLILDEATSSLDVPGEQAVQRAMRTVLAGRTAVIIAHRLSTVEIADRVLVMDQGRIVEDGSPQELIDGTGRFATLHRAWRDSLV</sequence>
<evidence type="ECO:0000256" key="6">
    <source>
        <dbReference type="ARBA" id="ARBA00022840"/>
    </source>
</evidence>
<evidence type="ECO:0000256" key="7">
    <source>
        <dbReference type="ARBA" id="ARBA00022989"/>
    </source>
</evidence>
<accession>A0A0F2TFU1</accession>
<dbReference type="GO" id="GO:0005886">
    <property type="term" value="C:plasma membrane"/>
    <property type="evidence" value="ECO:0007669"/>
    <property type="project" value="UniProtKB-SubCell"/>
</dbReference>
<dbReference type="PANTHER" id="PTHR43394:SF1">
    <property type="entry name" value="ATP-BINDING CASSETTE SUB-FAMILY B MEMBER 10, MITOCHONDRIAL"/>
    <property type="match status" value="1"/>
</dbReference>
<feature type="domain" description="ABC transporter" evidence="12">
    <location>
        <begin position="379"/>
        <end position="613"/>
    </location>
</feature>
<keyword evidence="8 11" id="KW-0472">Membrane</keyword>
<dbReference type="FunFam" id="3.40.50.300:FF:000299">
    <property type="entry name" value="ABC transporter ATP-binding protein/permease"/>
    <property type="match status" value="1"/>
</dbReference>
<dbReference type="AlphaFoldDB" id="A0A0F2TFU1"/>
<organism evidence="14 15">
    <name type="scientific">Streptomyces rubellomurinus (strain ATCC 31215)</name>
    <dbReference type="NCBI Taxonomy" id="359131"/>
    <lineage>
        <taxon>Bacteria</taxon>
        <taxon>Bacillati</taxon>
        <taxon>Actinomycetota</taxon>
        <taxon>Actinomycetes</taxon>
        <taxon>Kitasatosporales</taxon>
        <taxon>Streptomycetaceae</taxon>
        <taxon>Streptomyces</taxon>
    </lineage>
</organism>
<keyword evidence="7 11" id="KW-1133">Transmembrane helix</keyword>
<dbReference type="EMBL" id="JZKH01000017">
    <property type="protein sequence ID" value="KJS62098.1"/>
    <property type="molecule type" value="Genomic_DNA"/>
</dbReference>
<evidence type="ECO:0000256" key="10">
    <source>
        <dbReference type="SAM" id="MobiDB-lite"/>
    </source>
</evidence>
<dbReference type="InterPro" id="IPR027417">
    <property type="entry name" value="P-loop_NTPase"/>
</dbReference>
<feature type="transmembrane region" description="Helical" evidence="11">
    <location>
        <begin position="87"/>
        <end position="107"/>
    </location>
</feature>
<dbReference type="OrthoDB" id="9806127at2"/>
<feature type="transmembrane region" description="Helical" evidence="11">
    <location>
        <begin position="50"/>
        <end position="75"/>
    </location>
</feature>
<dbReference type="GO" id="GO:0016887">
    <property type="term" value="F:ATP hydrolysis activity"/>
    <property type="evidence" value="ECO:0007669"/>
    <property type="project" value="InterPro"/>
</dbReference>
<dbReference type="Pfam" id="PF00005">
    <property type="entry name" value="ABC_tran"/>
    <property type="match status" value="1"/>
</dbReference>
<dbReference type="InterPro" id="IPR003439">
    <property type="entry name" value="ABC_transporter-like_ATP-bd"/>
</dbReference>
<dbReference type="InterPro" id="IPR003593">
    <property type="entry name" value="AAA+_ATPase"/>
</dbReference>
<dbReference type="Gene3D" id="3.40.50.300">
    <property type="entry name" value="P-loop containing nucleotide triphosphate hydrolases"/>
    <property type="match status" value="1"/>
</dbReference>
<evidence type="ECO:0000256" key="9">
    <source>
        <dbReference type="ARBA" id="ARBA00061644"/>
    </source>
</evidence>
<keyword evidence="3" id="KW-1003">Cell membrane</keyword>
<dbReference type="PROSITE" id="PS50929">
    <property type="entry name" value="ABC_TM1F"/>
    <property type="match status" value="1"/>
</dbReference>
<feature type="region of interest" description="Disordered" evidence="10">
    <location>
        <begin position="1"/>
        <end position="30"/>
    </location>
</feature>
<dbReference type="InterPro" id="IPR011527">
    <property type="entry name" value="ABC1_TM_dom"/>
</dbReference>
<keyword evidence="6" id="KW-0067">ATP-binding</keyword>
<evidence type="ECO:0000259" key="13">
    <source>
        <dbReference type="PROSITE" id="PS50929"/>
    </source>
</evidence>
<keyword evidence="2" id="KW-0813">Transport</keyword>
<feature type="domain" description="ABC transmembrane type-1" evidence="13">
    <location>
        <begin position="51"/>
        <end position="336"/>
    </location>
</feature>
<dbReference type="InterPro" id="IPR039421">
    <property type="entry name" value="Type_1_exporter"/>
</dbReference>
<evidence type="ECO:0000256" key="4">
    <source>
        <dbReference type="ARBA" id="ARBA00022692"/>
    </source>
</evidence>
<dbReference type="PROSITE" id="PS50893">
    <property type="entry name" value="ABC_TRANSPORTER_2"/>
    <property type="match status" value="1"/>
</dbReference>
<comment type="subcellular location">
    <subcellularLocation>
        <location evidence="1">Cell membrane</location>
        <topology evidence="1">Multi-pass membrane protein</topology>
    </subcellularLocation>
</comment>
<evidence type="ECO:0000313" key="14">
    <source>
        <dbReference type="EMBL" id="KJS62098.1"/>
    </source>
</evidence>
<feature type="compositionally biased region" description="Acidic residues" evidence="10">
    <location>
        <begin position="7"/>
        <end position="28"/>
    </location>
</feature>
<comment type="similarity">
    <text evidence="9">Belongs to the ABC transporter superfamily. Lipid exporter (TC 3.A.1.106) family.</text>
</comment>
<name>A0A0F2TFU1_STRR3</name>
<reference evidence="14 15" key="1">
    <citation type="submission" date="2015-02" db="EMBL/GenBank/DDBJ databases">
        <authorList>
            <person name="Ju K.-S."/>
            <person name="Doroghazi J.R."/>
            <person name="Metcalf W."/>
        </authorList>
    </citation>
    <scope>NUCLEOTIDE SEQUENCE [LARGE SCALE GENOMIC DNA]</scope>
    <source>
        <strain evidence="14 15">ATCC 31215</strain>
    </source>
</reference>
<dbReference type="PROSITE" id="PS00211">
    <property type="entry name" value="ABC_TRANSPORTER_1"/>
    <property type="match status" value="1"/>
</dbReference>
<gene>
    <name evidence="14" type="ORF">VM95_11345</name>
</gene>
<dbReference type="InterPro" id="IPR017871">
    <property type="entry name" value="ABC_transporter-like_CS"/>
</dbReference>
<feature type="transmembrane region" description="Helical" evidence="11">
    <location>
        <begin position="195"/>
        <end position="211"/>
    </location>
</feature>
<evidence type="ECO:0000259" key="12">
    <source>
        <dbReference type="PROSITE" id="PS50893"/>
    </source>
</evidence>
<feature type="transmembrane region" description="Helical" evidence="11">
    <location>
        <begin position="172"/>
        <end position="189"/>
    </location>
</feature>
<evidence type="ECO:0000256" key="1">
    <source>
        <dbReference type="ARBA" id="ARBA00004651"/>
    </source>
</evidence>
<proteinExistence type="inferred from homology"/>
<dbReference type="SUPFAM" id="SSF90123">
    <property type="entry name" value="ABC transporter transmembrane region"/>
    <property type="match status" value="1"/>
</dbReference>
<dbReference type="PATRIC" id="fig|359131.3.peg.2072"/>
<dbReference type="SMART" id="SM00382">
    <property type="entry name" value="AAA"/>
    <property type="match status" value="1"/>
</dbReference>
<protein>
    <submittedName>
        <fullName evidence="14">ABC transporter</fullName>
    </submittedName>
</protein>
<dbReference type="CDD" id="cd18546">
    <property type="entry name" value="ABC_6TM_Rv0194_D2_like"/>
    <property type="match status" value="1"/>
</dbReference>
<dbReference type="Gene3D" id="1.20.1560.10">
    <property type="entry name" value="ABC transporter type 1, transmembrane domain"/>
    <property type="match status" value="1"/>
</dbReference>
<dbReference type="GO" id="GO:0015421">
    <property type="term" value="F:ABC-type oligopeptide transporter activity"/>
    <property type="evidence" value="ECO:0007669"/>
    <property type="project" value="TreeGrafter"/>
</dbReference>
<evidence type="ECO:0000256" key="8">
    <source>
        <dbReference type="ARBA" id="ARBA00023136"/>
    </source>
</evidence>
<evidence type="ECO:0000256" key="5">
    <source>
        <dbReference type="ARBA" id="ARBA00022741"/>
    </source>
</evidence>
<dbReference type="PANTHER" id="PTHR43394">
    <property type="entry name" value="ATP-DEPENDENT PERMEASE MDL1, MITOCHONDRIAL"/>
    <property type="match status" value="1"/>
</dbReference>